<feature type="repeat" description="ANK" evidence="10">
    <location>
        <begin position="164"/>
        <end position="196"/>
    </location>
</feature>
<keyword evidence="13" id="KW-0812">Transmembrane</keyword>
<evidence type="ECO:0000313" key="14">
    <source>
        <dbReference type="Proteomes" id="UP000694888"/>
    </source>
</evidence>
<dbReference type="Gene3D" id="1.25.40.20">
    <property type="entry name" value="Ankyrin repeat-containing domain"/>
    <property type="match status" value="1"/>
</dbReference>
<comment type="subcellular location">
    <subcellularLocation>
        <location evidence="1">Cell membrane</location>
        <topology evidence="1">Multi-pass membrane protein</topology>
    </subcellularLocation>
</comment>
<name>A0ABM0K0A1_APLCA</name>
<feature type="transmembrane region" description="Helical" evidence="13">
    <location>
        <begin position="612"/>
        <end position="632"/>
    </location>
</feature>
<evidence type="ECO:0000256" key="6">
    <source>
        <dbReference type="ARBA" id="ARBA00022737"/>
    </source>
</evidence>
<feature type="transmembrane region" description="Helical" evidence="13">
    <location>
        <begin position="674"/>
        <end position="699"/>
    </location>
</feature>
<dbReference type="InterPro" id="IPR036770">
    <property type="entry name" value="Ankyrin_rpt-contain_sf"/>
</dbReference>
<keyword evidence="13" id="KW-1133">Transmembrane helix</keyword>
<dbReference type="GeneID" id="101846237"/>
<keyword evidence="8" id="KW-0406">Ion transport</keyword>
<dbReference type="RefSeq" id="XP_005105718.2">
    <property type="nucleotide sequence ID" value="XM_005105661.3"/>
</dbReference>
<keyword evidence="14" id="KW-1185">Reference proteome</keyword>
<organism evidence="14 15">
    <name type="scientific">Aplysia californica</name>
    <name type="common">California sea hare</name>
    <dbReference type="NCBI Taxonomy" id="6500"/>
    <lineage>
        <taxon>Eukaryota</taxon>
        <taxon>Metazoa</taxon>
        <taxon>Spiralia</taxon>
        <taxon>Lophotrochozoa</taxon>
        <taxon>Mollusca</taxon>
        <taxon>Gastropoda</taxon>
        <taxon>Heterobranchia</taxon>
        <taxon>Euthyneura</taxon>
        <taxon>Tectipleura</taxon>
        <taxon>Aplysiida</taxon>
        <taxon>Aplysioidea</taxon>
        <taxon>Aplysiidae</taxon>
        <taxon>Aplysia</taxon>
    </lineage>
</organism>
<feature type="compositionally biased region" description="Basic and acidic residues" evidence="12">
    <location>
        <begin position="883"/>
        <end position="898"/>
    </location>
</feature>
<dbReference type="Proteomes" id="UP000694888">
    <property type="component" value="Unplaced"/>
</dbReference>
<evidence type="ECO:0000256" key="5">
    <source>
        <dbReference type="ARBA" id="ARBA00022673"/>
    </source>
</evidence>
<feature type="transmembrane region" description="Helical" evidence="13">
    <location>
        <begin position="545"/>
        <end position="567"/>
    </location>
</feature>
<keyword evidence="4" id="KW-0109">Calcium transport</keyword>
<evidence type="ECO:0000256" key="7">
    <source>
        <dbReference type="ARBA" id="ARBA00022837"/>
    </source>
</evidence>
<dbReference type="PROSITE" id="PS50297">
    <property type="entry name" value="ANK_REP_REGION"/>
    <property type="match status" value="1"/>
</dbReference>
<feature type="transmembrane region" description="Helical" evidence="13">
    <location>
        <begin position="644"/>
        <end position="662"/>
    </location>
</feature>
<evidence type="ECO:0000256" key="13">
    <source>
        <dbReference type="SAM" id="Phobius"/>
    </source>
</evidence>
<feature type="transmembrane region" description="Helical" evidence="13">
    <location>
        <begin position="573"/>
        <end position="591"/>
    </location>
</feature>
<evidence type="ECO:0000256" key="12">
    <source>
        <dbReference type="SAM" id="MobiDB-lite"/>
    </source>
</evidence>
<feature type="region of interest" description="Disordered" evidence="12">
    <location>
        <begin position="325"/>
        <end position="384"/>
    </location>
</feature>
<dbReference type="Gene3D" id="1.10.287.70">
    <property type="match status" value="1"/>
</dbReference>
<dbReference type="PANTHER" id="PTHR10582:SF2">
    <property type="entry name" value="INACTIVE"/>
    <property type="match status" value="1"/>
</dbReference>
<feature type="compositionally biased region" description="Polar residues" evidence="12">
    <location>
        <begin position="899"/>
        <end position="910"/>
    </location>
</feature>
<evidence type="ECO:0000256" key="2">
    <source>
        <dbReference type="ARBA" id="ARBA00022448"/>
    </source>
</evidence>
<protein>
    <submittedName>
        <fullName evidence="15">Uncharacterized protein LOC101846237</fullName>
    </submittedName>
</protein>
<proteinExistence type="predicted"/>
<feature type="compositionally biased region" description="Basic and acidic residues" evidence="12">
    <location>
        <begin position="916"/>
        <end position="925"/>
    </location>
</feature>
<feature type="transmembrane region" description="Helical" evidence="13">
    <location>
        <begin position="435"/>
        <end position="456"/>
    </location>
</feature>
<dbReference type="Pfam" id="PF12796">
    <property type="entry name" value="Ank_2"/>
    <property type="match status" value="1"/>
</dbReference>
<keyword evidence="5" id="KW-0107">Calcium channel</keyword>
<evidence type="ECO:0000256" key="10">
    <source>
        <dbReference type="PROSITE-ProRule" id="PRU00023"/>
    </source>
</evidence>
<keyword evidence="2" id="KW-0813">Transport</keyword>
<keyword evidence="13" id="KW-0472">Membrane</keyword>
<evidence type="ECO:0000256" key="3">
    <source>
        <dbReference type="ARBA" id="ARBA00022475"/>
    </source>
</evidence>
<gene>
    <name evidence="15" type="primary">LOC101846237</name>
</gene>
<keyword evidence="3" id="KW-1003">Cell membrane</keyword>
<keyword evidence="10" id="KW-0040">ANK repeat</keyword>
<accession>A0ABM0K0A1</accession>
<feature type="compositionally biased region" description="Polar residues" evidence="12">
    <location>
        <begin position="862"/>
        <end position="880"/>
    </location>
</feature>
<evidence type="ECO:0000256" key="1">
    <source>
        <dbReference type="ARBA" id="ARBA00004651"/>
    </source>
</evidence>
<dbReference type="InterPro" id="IPR024862">
    <property type="entry name" value="TRPV"/>
</dbReference>
<reference evidence="15" key="1">
    <citation type="submission" date="2025-08" db="UniProtKB">
        <authorList>
            <consortium name="RefSeq"/>
        </authorList>
    </citation>
    <scope>IDENTIFICATION</scope>
</reference>
<feature type="transmembrane region" description="Helical" evidence="13">
    <location>
        <begin position="506"/>
        <end position="524"/>
    </location>
</feature>
<keyword evidence="9" id="KW-0407">Ion channel</keyword>
<feature type="coiled-coil region" evidence="11">
    <location>
        <begin position="31"/>
        <end position="58"/>
    </location>
</feature>
<dbReference type="PANTHER" id="PTHR10582">
    <property type="entry name" value="TRANSIENT RECEPTOR POTENTIAL ION CHANNEL PROTEIN"/>
    <property type="match status" value="1"/>
</dbReference>
<sequence length="1188" mass="133151">MPKYERLEERLDMYYANVLHKGGEKGPKNFLDELSANILQGEQRARETEAQLRVLEKEDRTGMLEDFEDGRGDTLLHKMALFHKDISLMESLVRLCPALINKPRAGEFQGQTALHIVISKDNVDAASFLLSHASELRRSGGGTLLEELFQACATGERFRDTVMMGQLPLSVAALTLNLDMVTLLLDYGAQLHAQNALGDTVLHSLVRYAGVHSDQRASVLEMLRSLHDTLAPRNFSRDMSRLSRRAGEDKKRDPLEVWLLENDAGQTPLKLAAVLGEADIFAAIFALDGVYSQLDEHDGVFDIHLCDITEIDTVAQHKWGRLVAHPTTAHTRPRKPEKKKLKNGQVAPVGGPGDLTPATPSSVEVMDGKEETPSPDAEPSVGCCASQAREGTTPHRREAVLEIICTISVRQAFGLLRVDVVRDTIKAKWAAYRPFFYLWMFLHLCLMTLLTTYAVYKTKVINVEVYDNDNNIITTTTNSSVSTTAGPTSVTQQLTPALVSAQEENLVQATAWLSICFGGVYLALEAVRSFYMRQAWHFRLIHHNGLYRLTLVLFSLSLIADSCWFLSAPPDNNYFLILALLLGWWFMTFALRVHKKFSFFTVMFQKVLLGDMFRFSLLIMLELLSFSVAMHVTYLNSLPIPDGFRNLGVTVMTMFKLMLGLTDIEILYDARHPWMAVTLFVLFVLFTYVLLINSLIAMMSQTCALVSEDRNSQWELQTLSVVLLLESLLPSCCRHCPGEPKKVLRYDIKKKKKVEDQRYFRSVTSIQTQYSDGHAIVKRIQMISTLGFDDHSMQHASPMENFGLLATQMGTTGPFTSQMAPYKRTASPIRQTNTLARLRYQRLHSLLKINNLLKQNNPLPFKSTNLQKPNNPESPNTHILTTIKDEREEERNVEKNTSRENGSVTKSPSQTRRRHNSELRSKKIQTDSAPPEPLSKSLPDGDMRKQLEEARSAQPVVHFLTIPDITAGPTNTNSQPVQGLNGQPLHLQNGKLVHLQNGQPAHLQNGQPVHLQNDHQWQIQNGQLVQNQNGQQMLIQNIQPVQNAPSIGNLPLQLQNGLPYISSQPGYVLTNTQAMGGSDPTVNSAPPSPVLGHFVHGPVYGQPVTFRPQSIHSAPPTDRSPLGTTTPNITDRYLLVPPKFGPSARVRTISDGILYDPGRGDNLEQRRDHSHTRVHFRDLDINDVKADT</sequence>
<evidence type="ECO:0000313" key="15">
    <source>
        <dbReference type="RefSeq" id="XP_005105718.2"/>
    </source>
</evidence>
<dbReference type="SMART" id="SM00248">
    <property type="entry name" value="ANK"/>
    <property type="match status" value="3"/>
</dbReference>
<dbReference type="PROSITE" id="PS50088">
    <property type="entry name" value="ANK_REPEAT"/>
    <property type="match status" value="1"/>
</dbReference>
<evidence type="ECO:0000256" key="8">
    <source>
        <dbReference type="ARBA" id="ARBA00023065"/>
    </source>
</evidence>
<dbReference type="SUPFAM" id="SSF48403">
    <property type="entry name" value="Ankyrin repeat"/>
    <property type="match status" value="1"/>
</dbReference>
<evidence type="ECO:0000256" key="11">
    <source>
        <dbReference type="SAM" id="Coils"/>
    </source>
</evidence>
<keyword evidence="11" id="KW-0175">Coiled coil</keyword>
<evidence type="ECO:0000256" key="4">
    <source>
        <dbReference type="ARBA" id="ARBA00022568"/>
    </source>
</evidence>
<evidence type="ECO:0000256" key="9">
    <source>
        <dbReference type="ARBA" id="ARBA00023303"/>
    </source>
</evidence>
<keyword evidence="6" id="KW-0677">Repeat</keyword>
<feature type="compositionally biased region" description="Basic residues" evidence="12">
    <location>
        <begin position="331"/>
        <end position="342"/>
    </location>
</feature>
<keyword evidence="7" id="KW-0106">Calcium</keyword>
<dbReference type="InterPro" id="IPR002110">
    <property type="entry name" value="Ankyrin_rpt"/>
</dbReference>
<feature type="region of interest" description="Disordered" evidence="12">
    <location>
        <begin position="860"/>
        <end position="940"/>
    </location>
</feature>